<comment type="caution">
    <text evidence="2">The sequence shown here is derived from an EMBL/GenBank/DDBJ whole genome shotgun (WGS) entry which is preliminary data.</text>
</comment>
<reference evidence="2 3" key="1">
    <citation type="submission" date="2020-06" db="EMBL/GenBank/DDBJ databases">
        <title>Whole-genome sequence of Allochromatium humboldtianum DSM 21881, type strain.</title>
        <authorList>
            <person name="Kyndt J.A."/>
            <person name="Meyer T.E."/>
        </authorList>
    </citation>
    <scope>NUCLEOTIDE SEQUENCE [LARGE SCALE GENOMIC DNA]</scope>
    <source>
        <strain evidence="2 3">DSM 21881</strain>
    </source>
</reference>
<sequence>MNTGKNLISIAISMVLAQGVAAEGGAAQEASSIVSTPATPAQFKLEFPAAHAEGAVVGRGWNYGVLDEFDIYMWRENGHVWMEIIPITAQAFICGVSFSVKQDRKSYFSGFKLETESGQGWCNNLAKRHVFRFTTYPSTRQIPDLTGSFEVILNTVGNKHNHSLRLPAAGPKDVTDPGNGSIEDTPTPKACTGYGEHGYTCPEVIGEAPAVCPDGYVGVPAMRIPLDAEGGTLDVDAFCVSPFANADAAVPDRQTVPQTDLSFFQAQENCALGGARLIRESQWMALAHNITLADANWSGGKVGKGDIKGGFNSEQCKTGTGPLPYSTCPDSLAPGRARVLTNGATVYDVGGNLWQWTFHDLETGVAGEFTALGGDQVAAPYESGTRGMGAFMSFGGLDTDADSLTDWSGYAPIRGGDRGSAKEAGPFALSGGVVTEAYPDVGFRCAVAKSRHDPAPEPTEPSRQ</sequence>
<keyword evidence="3" id="KW-1185">Reference proteome</keyword>
<protein>
    <recommendedName>
        <fullName evidence="4">Sulfatase-modifying factor enzyme domain-containing protein</fullName>
    </recommendedName>
</protein>
<gene>
    <name evidence="2" type="ORF">HW932_21045</name>
</gene>
<evidence type="ECO:0000256" key="1">
    <source>
        <dbReference type="SAM" id="MobiDB-lite"/>
    </source>
</evidence>
<dbReference type="Proteomes" id="UP000592294">
    <property type="component" value="Unassembled WGS sequence"/>
</dbReference>
<dbReference type="Gene3D" id="3.90.1580.10">
    <property type="entry name" value="paralog of FGE (formylglycine-generating enzyme)"/>
    <property type="match status" value="1"/>
</dbReference>
<dbReference type="EMBL" id="JABZEO010000037">
    <property type="protein sequence ID" value="NVZ11738.1"/>
    <property type="molecule type" value="Genomic_DNA"/>
</dbReference>
<dbReference type="RefSeq" id="WP_176978417.1">
    <property type="nucleotide sequence ID" value="NZ_JABZEO010000037.1"/>
</dbReference>
<evidence type="ECO:0000313" key="3">
    <source>
        <dbReference type="Proteomes" id="UP000592294"/>
    </source>
</evidence>
<feature type="region of interest" description="Disordered" evidence="1">
    <location>
        <begin position="164"/>
        <end position="188"/>
    </location>
</feature>
<dbReference type="SUPFAM" id="SSF56436">
    <property type="entry name" value="C-type lectin-like"/>
    <property type="match status" value="1"/>
</dbReference>
<evidence type="ECO:0008006" key="4">
    <source>
        <dbReference type="Google" id="ProtNLM"/>
    </source>
</evidence>
<dbReference type="InterPro" id="IPR016187">
    <property type="entry name" value="CTDL_fold"/>
</dbReference>
<evidence type="ECO:0000313" key="2">
    <source>
        <dbReference type="EMBL" id="NVZ11738.1"/>
    </source>
</evidence>
<proteinExistence type="predicted"/>
<accession>A0A850REG1</accession>
<name>A0A850REG1_9GAMM</name>
<dbReference type="InterPro" id="IPR042095">
    <property type="entry name" value="SUMF_sf"/>
</dbReference>
<organism evidence="2 3">
    <name type="scientific">Allochromatium humboldtianum</name>
    <dbReference type="NCBI Taxonomy" id="504901"/>
    <lineage>
        <taxon>Bacteria</taxon>
        <taxon>Pseudomonadati</taxon>
        <taxon>Pseudomonadota</taxon>
        <taxon>Gammaproteobacteria</taxon>
        <taxon>Chromatiales</taxon>
        <taxon>Chromatiaceae</taxon>
        <taxon>Allochromatium</taxon>
    </lineage>
</organism>
<dbReference type="AlphaFoldDB" id="A0A850REG1"/>